<comment type="caution">
    <text evidence="1">The sequence shown here is derived from an EMBL/GenBank/DDBJ whole genome shotgun (WGS) entry which is preliminary data.</text>
</comment>
<accession>A0A5N6M0Y4</accession>
<dbReference type="EMBL" id="SZYD01000017">
    <property type="protein sequence ID" value="KAD3066623.1"/>
    <property type="molecule type" value="Genomic_DNA"/>
</dbReference>
<sequence length="123" mass="13578">MAQGRRIALSVPSSYMILYRDAIGRRRDKDRRQNGNTYERGEDIAIRRMRRGRVVRDAGRLGLRTEEMGGDWGCDRRSWQLASGLAAAEEMREARVSNGGDGAAIEGLGDCFRACRGGGDAEG</sequence>
<gene>
    <name evidence="1" type="ORF">E3N88_34503</name>
</gene>
<name>A0A5N6M0Y4_9ASTR</name>
<dbReference type="Proteomes" id="UP000326396">
    <property type="component" value="Linkage Group LG7"/>
</dbReference>
<proteinExistence type="predicted"/>
<reference evidence="1 2" key="1">
    <citation type="submission" date="2019-05" db="EMBL/GenBank/DDBJ databases">
        <title>Mikania micrantha, genome provides insights into the molecular mechanism of rapid growth.</title>
        <authorList>
            <person name="Liu B."/>
        </authorList>
    </citation>
    <scope>NUCLEOTIDE SEQUENCE [LARGE SCALE GENOMIC DNA]</scope>
    <source>
        <strain evidence="1">NLD-2019</strain>
        <tissue evidence="1">Leaf</tissue>
    </source>
</reference>
<dbReference type="AlphaFoldDB" id="A0A5N6M0Y4"/>
<evidence type="ECO:0000313" key="1">
    <source>
        <dbReference type="EMBL" id="KAD3066623.1"/>
    </source>
</evidence>
<evidence type="ECO:0000313" key="2">
    <source>
        <dbReference type="Proteomes" id="UP000326396"/>
    </source>
</evidence>
<organism evidence="1 2">
    <name type="scientific">Mikania micrantha</name>
    <name type="common">bitter vine</name>
    <dbReference type="NCBI Taxonomy" id="192012"/>
    <lineage>
        <taxon>Eukaryota</taxon>
        <taxon>Viridiplantae</taxon>
        <taxon>Streptophyta</taxon>
        <taxon>Embryophyta</taxon>
        <taxon>Tracheophyta</taxon>
        <taxon>Spermatophyta</taxon>
        <taxon>Magnoliopsida</taxon>
        <taxon>eudicotyledons</taxon>
        <taxon>Gunneridae</taxon>
        <taxon>Pentapetalae</taxon>
        <taxon>asterids</taxon>
        <taxon>campanulids</taxon>
        <taxon>Asterales</taxon>
        <taxon>Asteraceae</taxon>
        <taxon>Asteroideae</taxon>
        <taxon>Heliantheae alliance</taxon>
        <taxon>Eupatorieae</taxon>
        <taxon>Mikania</taxon>
    </lineage>
</organism>
<protein>
    <submittedName>
        <fullName evidence="1">Uncharacterized protein</fullName>
    </submittedName>
</protein>
<keyword evidence="2" id="KW-1185">Reference proteome</keyword>